<evidence type="ECO:0000313" key="3">
    <source>
        <dbReference type="Proteomes" id="UP000494363"/>
    </source>
</evidence>
<reference evidence="2 3" key="1">
    <citation type="submission" date="2020-04" db="EMBL/GenBank/DDBJ databases">
        <authorList>
            <person name="De Canck E."/>
        </authorList>
    </citation>
    <scope>NUCLEOTIDE SEQUENCE [LARGE SCALE GENOMIC DNA]</scope>
    <source>
        <strain evidence="2 3">LMG 29542</strain>
    </source>
</reference>
<dbReference type="SMART" id="SM00065">
    <property type="entry name" value="GAF"/>
    <property type="match status" value="1"/>
</dbReference>
<dbReference type="InterPro" id="IPR029016">
    <property type="entry name" value="GAF-like_dom_sf"/>
</dbReference>
<organism evidence="2 3">
    <name type="scientific">Paraburkholderia humisilvae</name>
    <dbReference type="NCBI Taxonomy" id="627669"/>
    <lineage>
        <taxon>Bacteria</taxon>
        <taxon>Pseudomonadati</taxon>
        <taxon>Pseudomonadota</taxon>
        <taxon>Betaproteobacteria</taxon>
        <taxon>Burkholderiales</taxon>
        <taxon>Burkholderiaceae</taxon>
        <taxon>Paraburkholderia</taxon>
    </lineage>
</organism>
<dbReference type="EMBL" id="CADIKH010000017">
    <property type="protein sequence ID" value="CAB3760710.1"/>
    <property type="molecule type" value="Genomic_DNA"/>
</dbReference>
<dbReference type="SUPFAM" id="SSF55781">
    <property type="entry name" value="GAF domain-like"/>
    <property type="match status" value="1"/>
</dbReference>
<feature type="domain" description="GAF" evidence="1">
    <location>
        <begin position="25"/>
        <end position="172"/>
    </location>
</feature>
<keyword evidence="3" id="KW-1185">Reference proteome</keyword>
<dbReference type="Proteomes" id="UP000494363">
    <property type="component" value="Unassembled WGS sequence"/>
</dbReference>
<dbReference type="InterPro" id="IPR003018">
    <property type="entry name" value="GAF"/>
</dbReference>
<dbReference type="Pfam" id="PF13185">
    <property type="entry name" value="GAF_2"/>
    <property type="match status" value="1"/>
</dbReference>
<evidence type="ECO:0000313" key="2">
    <source>
        <dbReference type="EMBL" id="CAB3760710.1"/>
    </source>
</evidence>
<dbReference type="RefSeq" id="WP_175228072.1">
    <property type="nucleotide sequence ID" value="NZ_CADIKH010000017.1"/>
</dbReference>
<proteinExistence type="predicted"/>
<sequence length="182" mass="20061">MQTEPRPLELNDLSRLALALRVAQQPEAIFREVYAVACESLGCKLFTIMSFDTERYEVERLYTNMPTVYPLGGRKKKRGSVWAGHTLENLRPFRATDPDGIRAAFDDHAVITGMGLGSILNIPVAYDGRCVGTMNLTHVEGWYTQAHEAAGLLLASFLAAPLALYQRHAKPKAAPRMIAGCA</sequence>
<protein>
    <recommendedName>
        <fullName evidence="1">GAF domain-containing protein</fullName>
    </recommendedName>
</protein>
<dbReference type="Gene3D" id="3.30.450.40">
    <property type="match status" value="1"/>
</dbReference>
<accession>A0A6J5E2N8</accession>
<gene>
    <name evidence="2" type="ORF">LMG29542_03902</name>
</gene>
<dbReference type="AlphaFoldDB" id="A0A6J5E2N8"/>
<name>A0A6J5E2N8_9BURK</name>
<evidence type="ECO:0000259" key="1">
    <source>
        <dbReference type="SMART" id="SM00065"/>
    </source>
</evidence>